<dbReference type="InterPro" id="IPR001878">
    <property type="entry name" value="Znf_CCHC"/>
</dbReference>
<proteinExistence type="predicted"/>
<dbReference type="GO" id="GO:0008270">
    <property type="term" value="F:zinc ion binding"/>
    <property type="evidence" value="ECO:0007669"/>
    <property type="project" value="UniProtKB-KW"/>
</dbReference>
<reference evidence="5" key="1">
    <citation type="submission" date="2023-07" db="EMBL/GenBank/DDBJ databases">
        <title>A chromosome-level genome assembly of Lolium multiflorum.</title>
        <authorList>
            <person name="Chen Y."/>
            <person name="Copetti D."/>
            <person name="Kolliker R."/>
            <person name="Studer B."/>
        </authorList>
    </citation>
    <scope>NUCLEOTIDE SEQUENCE</scope>
    <source>
        <strain evidence="5">02402/16</strain>
        <tissue evidence="5">Leaf</tissue>
    </source>
</reference>
<evidence type="ECO:0000256" key="2">
    <source>
        <dbReference type="SAM" id="Coils"/>
    </source>
</evidence>
<dbReference type="SUPFAM" id="SSF57756">
    <property type="entry name" value="Retrovirus zinc finger-like domains"/>
    <property type="match status" value="1"/>
</dbReference>
<evidence type="ECO:0000259" key="4">
    <source>
        <dbReference type="PROSITE" id="PS50158"/>
    </source>
</evidence>
<dbReference type="Pfam" id="PF00098">
    <property type="entry name" value="zf-CCHC"/>
    <property type="match status" value="1"/>
</dbReference>
<evidence type="ECO:0000256" key="1">
    <source>
        <dbReference type="PROSITE-ProRule" id="PRU00047"/>
    </source>
</evidence>
<feature type="region of interest" description="Disordered" evidence="3">
    <location>
        <begin position="272"/>
        <end position="309"/>
    </location>
</feature>
<dbReference type="AlphaFoldDB" id="A0AAD8QVQ8"/>
<feature type="region of interest" description="Disordered" evidence="3">
    <location>
        <begin position="613"/>
        <end position="679"/>
    </location>
</feature>
<feature type="coiled-coil region" evidence="2">
    <location>
        <begin position="739"/>
        <end position="770"/>
    </location>
</feature>
<keyword evidence="1" id="KW-0863">Zinc-finger</keyword>
<feature type="region of interest" description="Disordered" evidence="3">
    <location>
        <begin position="946"/>
        <end position="1053"/>
    </location>
</feature>
<evidence type="ECO:0000256" key="3">
    <source>
        <dbReference type="SAM" id="MobiDB-lite"/>
    </source>
</evidence>
<dbReference type="GO" id="GO:0003676">
    <property type="term" value="F:nucleic acid binding"/>
    <property type="evidence" value="ECO:0007669"/>
    <property type="project" value="InterPro"/>
</dbReference>
<keyword evidence="1" id="KW-0862">Zinc</keyword>
<feature type="compositionally biased region" description="Polar residues" evidence="3">
    <location>
        <begin position="566"/>
        <end position="576"/>
    </location>
</feature>
<keyword evidence="2" id="KW-0175">Coiled coil</keyword>
<name>A0AAD8QVQ8_LOLMU</name>
<gene>
    <name evidence="5" type="ORF">QYE76_032562</name>
</gene>
<dbReference type="SMART" id="SM00343">
    <property type="entry name" value="ZnF_C2HC"/>
    <property type="match status" value="1"/>
</dbReference>
<evidence type="ECO:0000313" key="6">
    <source>
        <dbReference type="Proteomes" id="UP001231189"/>
    </source>
</evidence>
<feature type="domain" description="CCHC-type" evidence="4">
    <location>
        <begin position="168"/>
        <end position="182"/>
    </location>
</feature>
<organism evidence="5 6">
    <name type="scientific">Lolium multiflorum</name>
    <name type="common">Italian ryegrass</name>
    <name type="synonym">Lolium perenne subsp. multiflorum</name>
    <dbReference type="NCBI Taxonomy" id="4521"/>
    <lineage>
        <taxon>Eukaryota</taxon>
        <taxon>Viridiplantae</taxon>
        <taxon>Streptophyta</taxon>
        <taxon>Embryophyta</taxon>
        <taxon>Tracheophyta</taxon>
        <taxon>Spermatophyta</taxon>
        <taxon>Magnoliopsida</taxon>
        <taxon>Liliopsida</taxon>
        <taxon>Poales</taxon>
        <taxon>Poaceae</taxon>
        <taxon>BOP clade</taxon>
        <taxon>Pooideae</taxon>
        <taxon>Poodae</taxon>
        <taxon>Poeae</taxon>
        <taxon>Poeae Chloroplast Group 2 (Poeae type)</taxon>
        <taxon>Loliodinae</taxon>
        <taxon>Loliinae</taxon>
        <taxon>Lolium</taxon>
    </lineage>
</organism>
<accession>A0AAD8QVQ8</accession>
<dbReference type="Gene3D" id="4.10.60.10">
    <property type="entry name" value="Zinc finger, CCHC-type"/>
    <property type="match status" value="1"/>
</dbReference>
<feature type="compositionally biased region" description="Polar residues" evidence="3">
    <location>
        <begin position="1037"/>
        <end position="1053"/>
    </location>
</feature>
<comment type="caution">
    <text evidence="5">The sequence shown here is derived from an EMBL/GenBank/DDBJ whole genome shotgun (WGS) entry which is preliminary data.</text>
</comment>
<dbReference type="InterPro" id="IPR036875">
    <property type="entry name" value="Znf_CCHC_sf"/>
</dbReference>
<protein>
    <recommendedName>
        <fullName evidence="4">CCHC-type domain-containing protein</fullName>
    </recommendedName>
</protein>
<keyword evidence="1" id="KW-0479">Metal-binding</keyword>
<sequence>MIREGESLADAYARLGALKVRIKGLGAEKYDDGFEMNEGFIKSKVIAMIAVKQEDTNLALNLQIMTKSADLNSDDLVSYVAANENMAKAGKMLMAMNRVDEASHNHEASHNLALKARADHGGEEEYEIEEDEEMTSTSDIATDFAFFAKKYKGKLPMLLNDKKKKRTCYNCDEESHFANECPYEKRVDKPKFIKGVKPRLKPNPINDRYKRNKGRAFVGAEYLSDEEEEDEEKEAGVAGLAFSKPGSLFTYDYSKDYSTENDVGSSFMARITQDDDSDDSSSSTTVGSCLMARETKPDPGSPRGTTTTIVTTRKRPDNSRQAAVGPVIVQVFRSWVTRVPPSRVHSAPWPLLLLPLVRIPPPWYCRLGNDSWRPPWGLRRLEAGTGRAPPWEATTTRLLWGAYSTLVPPDEFWIPAKTNPVKLSIVPIGGIHIFIGETVDSDGNALVSNADASAAEIRSESQELPEEGSALDQEKSKPTQSAPEQEKTVEDQCRSAWVSQVLEKQRCHFVHFLAHTAGDALHQDEADPLQVEAPGNNVAPDLPEAVGDSDAPGQEEAGNPEESILGNLSANSDDASSIGTEEYNRLTKELAIGEEDDGASSMNTEEFNRKLEELGGGEQAEVESAQPMQVLATVAPLDQPETEDEASNSSPGPSNVRPPLGPQPRKDVLSPEEMVEQARMDLVAKSDILNKPITPEEAADPEALEAKRQEMLATAQKFAKTAAAMLEERTIAANFVDHFQKKDREVDESLEKVRQLEKHWEAKVKFVQEEEARIRREAILPRKITFATPTEQQPLATPKDNMKKAAELLKKKDEEIDINYVRKLVASAMQQQSKADTSRRLASNPEQCISTAQKDATEISTVFHHHHPELRVLRYPLDVAVLPETPGPMGQVESTSATICRLLETGAGSVRRNHAEAGTKTASLSLVGIKNATLSLAEAKDAIRNQGEAGTRSTHLSHAGAGTTEATTTKRKGATEAGASRGSHAENLKAEEHLTGPLADLPRHHPVEAEVEAEAEAGDPVPARNHPAVPPAMPGIASTSTDPTTSVQGALAR</sequence>
<dbReference type="Proteomes" id="UP001231189">
    <property type="component" value="Unassembled WGS sequence"/>
</dbReference>
<keyword evidence="6" id="KW-1185">Reference proteome</keyword>
<dbReference type="EMBL" id="JAUUTY010000007">
    <property type="protein sequence ID" value="KAK1608889.1"/>
    <property type="molecule type" value="Genomic_DNA"/>
</dbReference>
<dbReference type="PROSITE" id="PS50158">
    <property type="entry name" value="ZF_CCHC"/>
    <property type="match status" value="1"/>
</dbReference>
<feature type="region of interest" description="Disordered" evidence="3">
    <location>
        <begin position="531"/>
        <end position="576"/>
    </location>
</feature>
<evidence type="ECO:0000313" key="5">
    <source>
        <dbReference type="EMBL" id="KAK1608889.1"/>
    </source>
</evidence>
<feature type="compositionally biased region" description="Basic and acidic residues" evidence="3">
    <location>
        <begin position="983"/>
        <end position="994"/>
    </location>
</feature>
<feature type="region of interest" description="Disordered" evidence="3">
    <location>
        <begin position="456"/>
        <end position="489"/>
    </location>
</feature>